<feature type="compositionally biased region" description="Basic and acidic residues" evidence="1">
    <location>
        <begin position="60"/>
        <end position="74"/>
    </location>
</feature>
<reference evidence="3" key="2">
    <citation type="submission" date="2023-03" db="EMBL/GenBank/DDBJ databases">
        <authorList>
            <person name="Inwood S.N."/>
            <person name="Skelly J.G."/>
            <person name="Guhlin J."/>
            <person name="Harrop T.W.R."/>
            <person name="Goldson S.G."/>
            <person name="Dearden P.K."/>
        </authorList>
    </citation>
    <scope>NUCLEOTIDE SEQUENCE</scope>
    <source>
        <strain evidence="3">Irish</strain>
        <tissue evidence="3">Whole body</tissue>
    </source>
</reference>
<dbReference type="EMBL" id="JAQQBS010001422">
    <property type="protein sequence ID" value="KAK0165462.1"/>
    <property type="molecule type" value="Genomic_DNA"/>
</dbReference>
<dbReference type="SUPFAM" id="SSF81383">
    <property type="entry name" value="F-box domain"/>
    <property type="match status" value="1"/>
</dbReference>
<dbReference type="SMART" id="SM00256">
    <property type="entry name" value="FBOX"/>
    <property type="match status" value="1"/>
</dbReference>
<dbReference type="Proteomes" id="UP001168990">
    <property type="component" value="Unassembled WGS sequence"/>
</dbReference>
<feature type="domain" description="F-box" evidence="2">
    <location>
        <begin position="10"/>
        <end position="56"/>
    </location>
</feature>
<dbReference type="PROSITE" id="PS50181">
    <property type="entry name" value="FBOX"/>
    <property type="match status" value="1"/>
</dbReference>
<accession>A0AA39KL76</accession>
<evidence type="ECO:0000256" key="1">
    <source>
        <dbReference type="SAM" id="MobiDB-lite"/>
    </source>
</evidence>
<feature type="region of interest" description="Disordered" evidence="1">
    <location>
        <begin position="111"/>
        <end position="132"/>
    </location>
</feature>
<dbReference type="InterPro" id="IPR036047">
    <property type="entry name" value="F-box-like_dom_sf"/>
</dbReference>
<protein>
    <recommendedName>
        <fullName evidence="2">F-box domain-containing protein</fullName>
    </recommendedName>
</protein>
<dbReference type="Gene3D" id="1.20.1280.50">
    <property type="match status" value="1"/>
</dbReference>
<name>A0AA39KL76_9HYME</name>
<proteinExistence type="predicted"/>
<gene>
    <name evidence="3" type="ORF">PV328_003971</name>
</gene>
<evidence type="ECO:0000259" key="2">
    <source>
        <dbReference type="PROSITE" id="PS50181"/>
    </source>
</evidence>
<organism evidence="3 4">
    <name type="scientific">Microctonus aethiopoides</name>
    <dbReference type="NCBI Taxonomy" id="144406"/>
    <lineage>
        <taxon>Eukaryota</taxon>
        <taxon>Metazoa</taxon>
        <taxon>Ecdysozoa</taxon>
        <taxon>Arthropoda</taxon>
        <taxon>Hexapoda</taxon>
        <taxon>Insecta</taxon>
        <taxon>Pterygota</taxon>
        <taxon>Neoptera</taxon>
        <taxon>Endopterygota</taxon>
        <taxon>Hymenoptera</taxon>
        <taxon>Apocrita</taxon>
        <taxon>Ichneumonoidea</taxon>
        <taxon>Braconidae</taxon>
        <taxon>Euphorinae</taxon>
        <taxon>Microctonus</taxon>
    </lineage>
</organism>
<evidence type="ECO:0000313" key="3">
    <source>
        <dbReference type="EMBL" id="KAK0165462.1"/>
    </source>
</evidence>
<reference evidence="3" key="1">
    <citation type="journal article" date="2023" name="bioRxiv">
        <title>Scaffold-level genome assemblies of two parasitoid biocontrol wasps reveal the parthenogenesis mechanism and an associated novel virus.</title>
        <authorList>
            <person name="Inwood S."/>
            <person name="Skelly J."/>
            <person name="Guhlin J."/>
            <person name="Harrop T."/>
            <person name="Goldson S."/>
            <person name="Dearden P."/>
        </authorList>
    </citation>
    <scope>NUCLEOTIDE SEQUENCE</scope>
    <source>
        <strain evidence="3">Irish</strain>
        <tissue evidence="3">Whole body</tissue>
    </source>
</reference>
<sequence>MNSTLIQMSADFVDVLPTELSQMVLRYLDGVSLLNAAKVSEKWRNVCRGDPRLRQTAQSHIRDERRAKLKREMPDNSSEVASKYRRTASTSTVVAIFFDYSEELNANPPVKQNFGDRKILAPKRSKNLNRHK</sequence>
<dbReference type="InterPro" id="IPR001810">
    <property type="entry name" value="F-box_dom"/>
</dbReference>
<comment type="caution">
    <text evidence="3">The sequence shown here is derived from an EMBL/GenBank/DDBJ whole genome shotgun (WGS) entry which is preliminary data.</text>
</comment>
<feature type="compositionally biased region" description="Basic residues" evidence="1">
    <location>
        <begin position="120"/>
        <end position="132"/>
    </location>
</feature>
<feature type="region of interest" description="Disordered" evidence="1">
    <location>
        <begin position="55"/>
        <end position="84"/>
    </location>
</feature>
<keyword evidence="4" id="KW-1185">Reference proteome</keyword>
<dbReference type="Pfam" id="PF00646">
    <property type="entry name" value="F-box"/>
    <property type="match status" value="1"/>
</dbReference>
<evidence type="ECO:0000313" key="4">
    <source>
        <dbReference type="Proteomes" id="UP001168990"/>
    </source>
</evidence>
<dbReference type="AlphaFoldDB" id="A0AA39KL76"/>